<sequence>MLADPDASVMSKAEAQNCLDKSQHIVTHEMFPLSEFRDVQHNLAQSDFFYRYSKSDNPRMKKALKFAKRAQQSANDAGLPEMKLYAENRVALIQNEIDNCPRNNP</sequence>
<dbReference type="AlphaFoldDB" id="A0A7D9HCS6"/>
<dbReference type="Proteomes" id="UP001152795">
    <property type="component" value="Unassembled WGS sequence"/>
</dbReference>
<organism evidence="1 2">
    <name type="scientific">Paramuricea clavata</name>
    <name type="common">Red gorgonian</name>
    <name type="synonym">Violescent sea-whip</name>
    <dbReference type="NCBI Taxonomy" id="317549"/>
    <lineage>
        <taxon>Eukaryota</taxon>
        <taxon>Metazoa</taxon>
        <taxon>Cnidaria</taxon>
        <taxon>Anthozoa</taxon>
        <taxon>Octocorallia</taxon>
        <taxon>Malacalcyonacea</taxon>
        <taxon>Plexauridae</taxon>
        <taxon>Paramuricea</taxon>
    </lineage>
</organism>
<comment type="caution">
    <text evidence="1">The sequence shown here is derived from an EMBL/GenBank/DDBJ whole genome shotgun (WGS) entry which is preliminary data.</text>
</comment>
<name>A0A7D9HCS6_PARCT</name>
<accession>A0A7D9HCS6</accession>
<evidence type="ECO:0000313" key="1">
    <source>
        <dbReference type="EMBL" id="CAB3979571.1"/>
    </source>
</evidence>
<dbReference type="EMBL" id="CACRXK020000209">
    <property type="protein sequence ID" value="CAB3979571.1"/>
    <property type="molecule type" value="Genomic_DNA"/>
</dbReference>
<protein>
    <submittedName>
        <fullName evidence="1">Uncharacterized protein</fullName>
    </submittedName>
</protein>
<keyword evidence="2" id="KW-1185">Reference proteome</keyword>
<reference evidence="1" key="1">
    <citation type="submission" date="2020-04" db="EMBL/GenBank/DDBJ databases">
        <authorList>
            <person name="Alioto T."/>
            <person name="Alioto T."/>
            <person name="Gomez Garrido J."/>
        </authorList>
    </citation>
    <scope>NUCLEOTIDE SEQUENCE</scope>
    <source>
        <strain evidence="1">A484AB</strain>
    </source>
</reference>
<evidence type="ECO:0000313" key="2">
    <source>
        <dbReference type="Proteomes" id="UP001152795"/>
    </source>
</evidence>
<proteinExistence type="predicted"/>
<gene>
    <name evidence="1" type="ORF">PACLA_8A044380</name>
</gene>